<dbReference type="Proteomes" id="UP001476282">
    <property type="component" value="Unassembled WGS sequence"/>
</dbReference>
<feature type="binding site" evidence="8">
    <location>
        <position position="211"/>
    </location>
    <ligand>
        <name>substrate</name>
    </ligand>
</feature>
<evidence type="ECO:0000256" key="1">
    <source>
        <dbReference type="ARBA" id="ARBA00000370"/>
    </source>
</evidence>
<feature type="binding site" evidence="8">
    <location>
        <position position="460"/>
    </location>
    <ligand>
        <name>Mn(2+)</name>
        <dbReference type="ChEBI" id="CHEBI:29035"/>
        <label>2</label>
    </ligand>
</feature>
<dbReference type="EMBL" id="BAABRI010000015">
    <property type="protein sequence ID" value="GAA5483532.1"/>
    <property type="molecule type" value="Genomic_DNA"/>
</dbReference>
<dbReference type="Pfam" id="PF06415">
    <property type="entry name" value="iPGM_N"/>
    <property type="match status" value="1"/>
</dbReference>
<dbReference type="PANTHER" id="PTHR31637:SF0">
    <property type="entry name" value="2,3-BISPHOSPHOGLYCERATE-INDEPENDENT PHOSPHOGLYCERATE MUTASE"/>
    <property type="match status" value="1"/>
</dbReference>
<keyword evidence="5 8" id="KW-0324">Glycolysis</keyword>
<keyword evidence="6 8" id="KW-0464">Manganese</keyword>
<dbReference type="Gene3D" id="3.40.1450.10">
    <property type="entry name" value="BPG-independent phosphoglycerate mutase, domain B"/>
    <property type="match status" value="1"/>
</dbReference>
<feature type="binding site" evidence="8">
    <location>
        <begin position="279"/>
        <end position="282"/>
    </location>
    <ligand>
        <name>substrate</name>
    </ligand>
</feature>
<evidence type="ECO:0000256" key="9">
    <source>
        <dbReference type="NCBIfam" id="TIGR01307"/>
    </source>
</evidence>
<comment type="catalytic activity">
    <reaction evidence="1 8">
        <text>(2R)-2-phosphoglycerate = (2R)-3-phosphoglycerate</text>
        <dbReference type="Rhea" id="RHEA:15901"/>
        <dbReference type="ChEBI" id="CHEBI:58272"/>
        <dbReference type="ChEBI" id="CHEBI:58289"/>
        <dbReference type="EC" id="5.4.2.12"/>
    </reaction>
</comment>
<dbReference type="HAMAP" id="MF_01038">
    <property type="entry name" value="GpmI"/>
    <property type="match status" value="1"/>
</dbReference>
<evidence type="ECO:0000256" key="5">
    <source>
        <dbReference type="ARBA" id="ARBA00023152"/>
    </source>
</evidence>
<accession>A0ABP9US59</accession>
<feature type="domain" description="BPG-independent PGAM N-terminal" evidence="11">
    <location>
        <begin position="103"/>
        <end position="316"/>
    </location>
</feature>
<dbReference type="InterPro" id="IPR011258">
    <property type="entry name" value="BPG-indep_PGM_N"/>
</dbReference>
<dbReference type="CDD" id="cd16010">
    <property type="entry name" value="iPGM"/>
    <property type="match status" value="1"/>
</dbReference>
<evidence type="ECO:0000256" key="8">
    <source>
        <dbReference type="HAMAP-Rule" id="MF_01038"/>
    </source>
</evidence>
<feature type="binding site" evidence="8">
    <location>
        <position position="478"/>
    </location>
    <ligand>
        <name>Mn(2+)</name>
        <dbReference type="ChEBI" id="CHEBI:29035"/>
        <label>1</label>
    </ligand>
</feature>
<dbReference type="Gene3D" id="3.40.720.10">
    <property type="entry name" value="Alkaline Phosphatase, subunit A"/>
    <property type="match status" value="1"/>
</dbReference>
<dbReference type="InterPro" id="IPR017850">
    <property type="entry name" value="Alkaline_phosphatase_core_sf"/>
</dbReference>
<dbReference type="InterPro" id="IPR006124">
    <property type="entry name" value="Metalloenzyme"/>
</dbReference>
<sequence length="529" mass="57994">MPLDSPAGQGYTRGVMSKKPVVLIIRDGWGENPGGQKTAKKDGNATLLANTPFHDEVLDKCPKAFLSASGMDVGLPDGQMGNSEVGHLNLGAGRVIYQDLTRINKAIAEGEMNDNAAFKRAIKLAKGKKKTLHFIGLVSDGGVHSHMDHLCAMVGMAKQGGVSNIMVHAITDGRDTSPTAGAGYVSEVEDKIAQHGARIATVVGRYYAMDRDRRWERVKLAWDAIVHGKGAEKEVLASEAIAEMYQQEKTDEFLLPMVFCNANQQRVKSGDVVIFFNFRADRARQLSEVFLHEGRWTNFKAGRRPKVHYVTLTEYDADYDCDVIFPPEHYQMVLGETVAKAGKNQLRIAETEKYPHVTYFFNGGEEKSFKGEDRKIIPSPQDVATYDLKPEMSASQVTDTVVSELKHYDMVILNFANPDMVGHTGVVQAAIKACEKIDAAVKAVVEETLRLGGQLLITADHGNCEFMINADGSPHTAHTTNLVRVFYVANDTEGVKLHDGILADVAPTLLDMMGVAQPAEMTGKSMLER</sequence>
<name>A0ABP9US59_9BACT</name>
<evidence type="ECO:0000259" key="11">
    <source>
        <dbReference type="Pfam" id="PF06415"/>
    </source>
</evidence>
<comment type="similarity">
    <text evidence="3 8">Belongs to the BPG-independent phosphoglycerate mutase family.</text>
</comment>
<keyword evidence="7 8" id="KW-0413">Isomerase</keyword>
<gene>
    <name evidence="8 12" type="primary">gpmI</name>
    <name evidence="12" type="ORF">Hsar01_02766</name>
</gene>
<dbReference type="InterPro" id="IPR005995">
    <property type="entry name" value="Pgm_bpd_ind"/>
</dbReference>
<evidence type="ECO:0000256" key="4">
    <source>
        <dbReference type="ARBA" id="ARBA00022723"/>
    </source>
</evidence>
<organism evidence="12 13">
    <name type="scientific">Haloferula sargassicola</name>
    <dbReference type="NCBI Taxonomy" id="490096"/>
    <lineage>
        <taxon>Bacteria</taxon>
        <taxon>Pseudomonadati</taxon>
        <taxon>Verrucomicrobiota</taxon>
        <taxon>Verrucomicrobiia</taxon>
        <taxon>Verrucomicrobiales</taxon>
        <taxon>Verrucomicrobiaceae</taxon>
        <taxon>Haloferula</taxon>
    </lineage>
</organism>
<feature type="binding site" evidence="8">
    <location>
        <position position="423"/>
    </location>
    <ligand>
        <name>Mn(2+)</name>
        <dbReference type="ChEBI" id="CHEBI:29035"/>
        <label>1</label>
    </ligand>
</feature>
<feature type="binding site" evidence="8">
    <location>
        <position position="144"/>
    </location>
    <ligand>
        <name>substrate</name>
    </ligand>
</feature>
<feature type="domain" description="Metalloenzyme" evidence="10">
    <location>
        <begin position="19"/>
        <end position="516"/>
    </location>
</feature>
<comment type="subunit">
    <text evidence="8">Monomer.</text>
</comment>
<feature type="binding site" evidence="8">
    <location>
        <position position="419"/>
    </location>
    <ligand>
        <name>Mn(2+)</name>
        <dbReference type="ChEBI" id="CHEBI:29035"/>
        <label>1</label>
    </ligand>
</feature>
<evidence type="ECO:0000256" key="3">
    <source>
        <dbReference type="ARBA" id="ARBA00008819"/>
    </source>
</evidence>
<feature type="binding site" evidence="8">
    <location>
        <position position="353"/>
    </location>
    <ligand>
        <name>substrate</name>
    </ligand>
</feature>
<evidence type="ECO:0000313" key="13">
    <source>
        <dbReference type="Proteomes" id="UP001476282"/>
    </source>
</evidence>
<dbReference type="EC" id="5.4.2.12" evidence="8 9"/>
<feature type="binding site" evidence="8">
    <location>
        <position position="27"/>
    </location>
    <ligand>
        <name>Mn(2+)</name>
        <dbReference type="ChEBI" id="CHEBI:29035"/>
        <label>2</label>
    </ligand>
</feature>
<dbReference type="SUPFAM" id="SSF53649">
    <property type="entry name" value="Alkaline phosphatase-like"/>
    <property type="match status" value="1"/>
</dbReference>
<evidence type="ECO:0000256" key="7">
    <source>
        <dbReference type="ARBA" id="ARBA00023235"/>
    </source>
</evidence>
<feature type="binding site" evidence="8">
    <location>
        <position position="461"/>
    </location>
    <ligand>
        <name>Mn(2+)</name>
        <dbReference type="ChEBI" id="CHEBI:29035"/>
        <label>2</label>
    </ligand>
</feature>
<comment type="function">
    <text evidence="8">Catalyzes the interconversion of 2-phosphoglycerate and 3-phosphoglycerate.</text>
</comment>
<evidence type="ECO:0000256" key="6">
    <source>
        <dbReference type="ARBA" id="ARBA00023211"/>
    </source>
</evidence>
<feature type="binding site" evidence="8">
    <location>
        <position position="205"/>
    </location>
    <ligand>
        <name>substrate</name>
    </ligand>
</feature>
<feature type="binding site" evidence="8">
    <location>
        <position position="83"/>
    </location>
    <ligand>
        <name>Mn(2+)</name>
        <dbReference type="ChEBI" id="CHEBI:29035"/>
        <label>2</label>
    </ligand>
</feature>
<proteinExistence type="inferred from homology"/>
<evidence type="ECO:0000313" key="12">
    <source>
        <dbReference type="EMBL" id="GAA5483532.1"/>
    </source>
</evidence>
<comment type="pathway">
    <text evidence="2 8">Carbohydrate degradation; glycolysis; pyruvate from D-glyceraldehyde 3-phosphate: step 3/5.</text>
</comment>
<evidence type="ECO:0000259" key="10">
    <source>
        <dbReference type="Pfam" id="PF01676"/>
    </source>
</evidence>
<keyword evidence="13" id="KW-1185">Reference proteome</keyword>
<dbReference type="Pfam" id="PF01676">
    <property type="entry name" value="Metalloenzyme"/>
    <property type="match status" value="1"/>
</dbReference>
<dbReference type="PIRSF" id="PIRSF001492">
    <property type="entry name" value="IPGAM"/>
    <property type="match status" value="1"/>
</dbReference>
<reference evidence="12 13" key="1">
    <citation type="submission" date="2024-02" db="EMBL/GenBank/DDBJ databases">
        <title>Haloferula sargassicola NBRC 104335.</title>
        <authorList>
            <person name="Ichikawa N."/>
            <person name="Katano-Makiyama Y."/>
            <person name="Hidaka K."/>
        </authorList>
    </citation>
    <scope>NUCLEOTIDE SEQUENCE [LARGE SCALE GENOMIC DNA]</scope>
    <source>
        <strain evidence="12 13">NBRC 104335</strain>
    </source>
</reference>
<dbReference type="PANTHER" id="PTHR31637">
    <property type="entry name" value="2,3-BISPHOSPHOGLYCERATE-INDEPENDENT PHOSPHOGLYCERATE MUTASE"/>
    <property type="match status" value="1"/>
</dbReference>
<feature type="binding site" evidence="8">
    <location>
        <begin position="174"/>
        <end position="175"/>
    </location>
    <ligand>
        <name>substrate</name>
    </ligand>
</feature>
<evidence type="ECO:0000256" key="2">
    <source>
        <dbReference type="ARBA" id="ARBA00004798"/>
    </source>
</evidence>
<dbReference type="SUPFAM" id="SSF64158">
    <property type="entry name" value="2,3-Bisphosphoglycerate-independent phosphoglycerate mutase, substrate-binding domain"/>
    <property type="match status" value="1"/>
</dbReference>
<comment type="caution">
    <text evidence="12">The sequence shown here is derived from an EMBL/GenBank/DDBJ whole genome shotgun (WGS) entry which is preliminary data.</text>
</comment>
<dbReference type="NCBIfam" id="TIGR01307">
    <property type="entry name" value="pgm_bpd_ind"/>
    <property type="match status" value="1"/>
</dbReference>
<protein>
    <recommendedName>
        <fullName evidence="8 9">2,3-bisphosphoglycerate-independent phosphoglycerate mutase</fullName>
        <shortName evidence="8">BPG-independent PGAM</shortName>
        <shortName evidence="8">Phosphoglyceromutase</shortName>
        <shortName evidence="8">iPGM</shortName>
        <ecNumber evidence="8 9">5.4.2.12</ecNumber>
    </recommendedName>
</protein>
<keyword evidence="4 8" id="KW-0479">Metal-binding</keyword>
<comment type="cofactor">
    <cofactor evidence="8">
        <name>Mn(2+)</name>
        <dbReference type="ChEBI" id="CHEBI:29035"/>
    </cofactor>
    <text evidence="8">Binds 2 manganese ions per subunit.</text>
</comment>
<feature type="active site" description="Phosphoserine intermediate" evidence="8">
    <location>
        <position position="83"/>
    </location>
</feature>
<dbReference type="InterPro" id="IPR036646">
    <property type="entry name" value="PGAM_B_sf"/>
</dbReference>